<dbReference type="PROSITE" id="PS51257">
    <property type="entry name" value="PROKAR_LIPOPROTEIN"/>
    <property type="match status" value="1"/>
</dbReference>
<reference evidence="3 4" key="1">
    <citation type="submission" date="2015-09" db="EMBL/GenBank/DDBJ databases">
        <title>Sorangium comparison.</title>
        <authorList>
            <person name="Zaburannyi N."/>
            <person name="Bunk B."/>
            <person name="Overmann J."/>
            <person name="Mueller R."/>
        </authorList>
    </citation>
    <scope>NUCLEOTIDE SEQUENCE [LARGE SCALE GENOMIC DNA]</scope>
    <source>
        <strain evidence="3 4">So ce26</strain>
    </source>
</reference>
<feature type="compositionally biased region" description="Basic and acidic residues" evidence="1">
    <location>
        <begin position="212"/>
        <end position="224"/>
    </location>
</feature>
<accession>A0A2L0F6Q5</accession>
<evidence type="ECO:0000256" key="1">
    <source>
        <dbReference type="SAM" id="MobiDB-lite"/>
    </source>
</evidence>
<dbReference type="EMBL" id="CP012673">
    <property type="protein sequence ID" value="AUX47119.1"/>
    <property type="molecule type" value="Genomic_DNA"/>
</dbReference>
<dbReference type="RefSeq" id="WP_159397826.1">
    <property type="nucleotide sequence ID" value="NZ_CP012673.1"/>
</dbReference>
<name>A0A2L0F6Q5_SORCE</name>
<sequence length="224" mass="22204">MARTVEMWSLVLAGSLFAGAGCNREEPSTNAAAADAAPVAAPATADLPAGYVATYPTMTPQPGSRRLQQAFPVYQSADIASKELARLDNGAIVELKASYQDWMLVAFQNAGQPTLGWIQLKVNDPRASVATDADVRTATAGAKPATGAGTTAGNDAGAGTTAGNDAGAGTTAGNDAGTTAGNDAGAGTTAGNDAGTTAGNDAGAGDGGAPRPRIDLKKILEKKK</sequence>
<organism evidence="3 4">
    <name type="scientific">Sorangium cellulosum</name>
    <name type="common">Polyangium cellulosum</name>
    <dbReference type="NCBI Taxonomy" id="56"/>
    <lineage>
        <taxon>Bacteria</taxon>
        <taxon>Pseudomonadati</taxon>
        <taxon>Myxococcota</taxon>
        <taxon>Polyangia</taxon>
        <taxon>Polyangiales</taxon>
        <taxon>Polyangiaceae</taxon>
        <taxon>Sorangium</taxon>
    </lineage>
</organism>
<protein>
    <recommendedName>
        <fullName evidence="5">SH3b domain-containing protein</fullName>
    </recommendedName>
</protein>
<evidence type="ECO:0000256" key="2">
    <source>
        <dbReference type="SAM" id="SignalP"/>
    </source>
</evidence>
<keyword evidence="2" id="KW-0732">Signal</keyword>
<gene>
    <name evidence="3" type="ORF">SOCE26_086310</name>
</gene>
<evidence type="ECO:0000313" key="4">
    <source>
        <dbReference type="Proteomes" id="UP000238348"/>
    </source>
</evidence>
<feature type="compositionally biased region" description="Low complexity" evidence="1">
    <location>
        <begin position="180"/>
        <end position="201"/>
    </location>
</feature>
<dbReference type="OrthoDB" id="9996195at2"/>
<feature type="region of interest" description="Disordered" evidence="1">
    <location>
        <begin position="138"/>
        <end position="157"/>
    </location>
</feature>
<feature type="signal peptide" evidence="2">
    <location>
        <begin position="1"/>
        <end position="20"/>
    </location>
</feature>
<dbReference type="Proteomes" id="UP000238348">
    <property type="component" value="Chromosome"/>
</dbReference>
<dbReference type="AlphaFoldDB" id="A0A2L0F6Q5"/>
<proteinExistence type="predicted"/>
<evidence type="ECO:0000313" key="3">
    <source>
        <dbReference type="EMBL" id="AUX47119.1"/>
    </source>
</evidence>
<feature type="chain" id="PRO_5014908053" description="SH3b domain-containing protein" evidence="2">
    <location>
        <begin position="21"/>
        <end position="224"/>
    </location>
</feature>
<feature type="region of interest" description="Disordered" evidence="1">
    <location>
        <begin position="180"/>
        <end position="224"/>
    </location>
</feature>
<evidence type="ECO:0008006" key="5">
    <source>
        <dbReference type="Google" id="ProtNLM"/>
    </source>
</evidence>